<dbReference type="GeneID" id="19896740"/>
<evidence type="ECO:0000256" key="5">
    <source>
        <dbReference type="ARBA" id="ARBA00023017"/>
    </source>
</evidence>
<dbReference type="PANTHER" id="PTHR18916">
    <property type="entry name" value="DYNACTIN 1-RELATED MICROTUBULE-BINDING"/>
    <property type="match status" value="1"/>
</dbReference>
<name>M7NMX0_PNEMU</name>
<dbReference type="InterPro" id="IPR022157">
    <property type="entry name" value="Dynactin"/>
</dbReference>
<dbReference type="AlphaFoldDB" id="M7NMX0"/>
<keyword evidence="5" id="KW-0243">Dynein</keyword>
<keyword evidence="12" id="KW-1185">Reference proteome</keyword>
<dbReference type="Proteomes" id="UP000011958">
    <property type="component" value="Unassembled WGS sequence"/>
</dbReference>
<dbReference type="GO" id="GO:0005819">
    <property type="term" value="C:spindle"/>
    <property type="evidence" value="ECO:0007669"/>
    <property type="project" value="UniProtKB-SubCell"/>
</dbReference>
<keyword evidence="4" id="KW-0493">Microtubule</keyword>
<evidence type="ECO:0000259" key="10">
    <source>
        <dbReference type="PROSITE" id="PS50245"/>
    </source>
</evidence>
<keyword evidence="3" id="KW-0963">Cytoplasm</keyword>
<evidence type="ECO:0000256" key="9">
    <source>
        <dbReference type="SAM" id="MobiDB-lite"/>
    </source>
</evidence>
<protein>
    <recommendedName>
        <fullName evidence="10">CAP-Gly domain-containing protein</fullName>
    </recommendedName>
</protein>
<dbReference type="GO" id="GO:0000132">
    <property type="term" value="P:establishment of mitotic spindle orientation"/>
    <property type="evidence" value="ECO:0007669"/>
    <property type="project" value="TreeGrafter"/>
</dbReference>
<keyword evidence="6 8" id="KW-0175">Coiled coil</keyword>
<dbReference type="HOGENOM" id="CLU_002523_2_0_1"/>
<accession>M7NMX0</accession>
<comment type="caution">
    <text evidence="11">The sequence shown here is derived from an EMBL/GenBank/DDBJ whole genome shotgun (WGS) entry which is preliminary data.</text>
</comment>
<evidence type="ECO:0000256" key="7">
    <source>
        <dbReference type="ARBA" id="ARBA00023212"/>
    </source>
</evidence>
<evidence type="ECO:0000256" key="8">
    <source>
        <dbReference type="SAM" id="Coils"/>
    </source>
</evidence>
<dbReference type="GO" id="GO:0051286">
    <property type="term" value="C:cell tip"/>
    <property type="evidence" value="ECO:0007669"/>
    <property type="project" value="TreeGrafter"/>
</dbReference>
<evidence type="ECO:0000256" key="3">
    <source>
        <dbReference type="ARBA" id="ARBA00022490"/>
    </source>
</evidence>
<organism evidence="11 12">
    <name type="scientific">Pneumocystis murina (strain B123)</name>
    <name type="common">Mouse pneumocystis pneumonia agent</name>
    <name type="synonym">Pneumocystis carinii f. sp. muris</name>
    <dbReference type="NCBI Taxonomy" id="1069680"/>
    <lineage>
        <taxon>Eukaryota</taxon>
        <taxon>Fungi</taxon>
        <taxon>Dikarya</taxon>
        <taxon>Ascomycota</taxon>
        <taxon>Taphrinomycotina</taxon>
        <taxon>Pneumocystomycetes</taxon>
        <taxon>Pneumocystaceae</taxon>
        <taxon>Pneumocystis</taxon>
    </lineage>
</organism>
<dbReference type="GO" id="GO:0051301">
    <property type="term" value="P:cell division"/>
    <property type="evidence" value="ECO:0007669"/>
    <property type="project" value="UniProtKB-KW"/>
</dbReference>
<dbReference type="PROSITE" id="PS50245">
    <property type="entry name" value="CAP_GLY_2"/>
    <property type="match status" value="1"/>
</dbReference>
<dbReference type="STRING" id="1069680.M7NMX0"/>
<feature type="region of interest" description="Disordered" evidence="9">
    <location>
        <begin position="332"/>
        <end position="352"/>
    </location>
</feature>
<dbReference type="Pfam" id="PF12455">
    <property type="entry name" value="Dynactin"/>
    <property type="match status" value="1"/>
</dbReference>
<dbReference type="SMART" id="SM01052">
    <property type="entry name" value="CAP_GLY"/>
    <property type="match status" value="1"/>
</dbReference>
<evidence type="ECO:0000256" key="1">
    <source>
        <dbReference type="ARBA" id="ARBA00004245"/>
    </source>
</evidence>
<comment type="subcellular location">
    <subcellularLocation>
        <location evidence="1">Cytoplasm</location>
        <location evidence="1">Cytoskeleton</location>
    </subcellularLocation>
</comment>
<dbReference type="GO" id="GO:0030286">
    <property type="term" value="C:dynein complex"/>
    <property type="evidence" value="ECO:0007669"/>
    <property type="project" value="UniProtKB-KW"/>
</dbReference>
<dbReference type="GO" id="GO:0005814">
    <property type="term" value="C:centriole"/>
    <property type="evidence" value="ECO:0007669"/>
    <property type="project" value="UniProtKB-SubCell"/>
</dbReference>
<dbReference type="EMBL" id="AFWA02000015">
    <property type="protein sequence ID" value="EMR08577.1"/>
    <property type="molecule type" value="Genomic_DNA"/>
</dbReference>
<dbReference type="PANTHER" id="PTHR18916:SF85">
    <property type="entry name" value="TUBULIN-FOLDING COFACTOR B"/>
    <property type="match status" value="1"/>
</dbReference>
<keyword evidence="7" id="KW-0206">Cytoskeleton</keyword>
<dbReference type="PROSITE" id="PS00845">
    <property type="entry name" value="CAP_GLY_1"/>
    <property type="match status" value="1"/>
</dbReference>
<dbReference type="RefSeq" id="XP_007875109.1">
    <property type="nucleotide sequence ID" value="XM_007876918.1"/>
</dbReference>
<evidence type="ECO:0000256" key="4">
    <source>
        <dbReference type="ARBA" id="ARBA00022701"/>
    </source>
</evidence>
<dbReference type="eggNOG" id="KOG0971">
    <property type="taxonomic scope" value="Eukaryota"/>
</dbReference>
<dbReference type="GO" id="GO:0005816">
    <property type="term" value="C:spindle pole body"/>
    <property type="evidence" value="ECO:0007669"/>
    <property type="project" value="TreeGrafter"/>
</dbReference>
<feature type="compositionally biased region" description="Basic and acidic residues" evidence="9">
    <location>
        <begin position="332"/>
        <end position="344"/>
    </location>
</feature>
<feature type="coiled-coil region" evidence="8">
    <location>
        <begin position="506"/>
        <end position="540"/>
    </location>
</feature>
<feature type="domain" description="CAP-Gly" evidence="10">
    <location>
        <begin position="21"/>
        <end position="63"/>
    </location>
</feature>
<sequence>MISLNDRVFVGKTLGTVRFIGRTDFSTGEWVGVELDMPTGKNNGSVKGKQYFECKENYGVFVRISAVKKVELKEEELLEDVNDESGRSSSLSPSKRSVFQSFRSMGSVSRIPYIQSSVGQQKILNTKASFDESISPCKGKKSRYMCEKSPEVLRMESSVCKSPVRSKIFQEKEENDIQSEKEERIECEKGVFGGRLCFEESKVSFEDSYGKFESNDTVLIDELKKELKVLEKKRIEDRNKLKLLEEQLQEKESLEKAKNRLQNKILSLQNEIRDLKLSLRNMENEKAEFEMKFIEVSEILEVTTLDKEIAEQRADILESELNALKNEIQNSVDKRSEDISKKEQDELDEKDLEEQNKVLKEALIKLHTMTNNQEVELKNTIKHHQLEIESLKKYKVQYESLKEKLQETENLVDDLRQQVDISLTAEEMLEELTEKNLYLKEKIEQMNITIQDLESLKELNDELEENHLENERQMREELEYKDSILIENMNKITQLKEVNSEYELVILKFRELVGNLQRDLENLRLENQNAKMESTELSIRSKEIMDLNLKLKSSSVKSQATKIEYELKRLEGLEAVEKFEITQFFLPDSYSSENSSIMVYFKCRRIAMKSVLLHDIIKEKILYNISINNILEIDFLLEAMEINKNLVFLSTIARRFTYFMNICTLLDFGEISSSFSKLDILENILDTEINILKKNEYYEKKFLGVLEEAVLLFNSLSDVYIKPYDGESISKIESELFFSLSYIENFLKEESILRNLLESDYMKQIMGGNTTSILVLIEKLETFSSQAEKIIIIINKFFKIMDSMKENSLSLKETIVSEFFDLRNMANFLYDAMKKNLVYFNGLLNKYLEGIGVCFSEKDVLLDLNLDNISEKIASFTFILLKLEKNINYSENTFQISQNIAPWILHSNEIKSILQKNNDTEKKLNILQDRINQYIIDIRLKDKVIEEVNIKTELLNKRTADLKRHSETIKILEKSLNDAVLKEKQSNETIKTLNEKTKSMEKIINNFQTTKNVSDINSLEESIINSRIFQNRIQEFSNEIELFNNSISYLKEEIKLLSTNKMILDNSWLSEPLFKTNDEISKKREKRTSEIRFLLKSLRMFSSKTSVIKLSFKKQNGWMSETKRPRYKHFKQQEEYVSLCAKRDSLVSINDFTFRRPVCNSTTTPLVHCTLQMPSYGLNNIQQDDLLLQNIEINHFKELERIHYSILKPLRIR</sequence>
<dbReference type="InterPro" id="IPR036859">
    <property type="entry name" value="CAP-Gly_dom_sf"/>
</dbReference>
<dbReference type="InterPro" id="IPR000938">
    <property type="entry name" value="CAP-Gly_domain"/>
</dbReference>
<dbReference type="SUPFAM" id="SSF74924">
    <property type="entry name" value="Cap-Gly domain"/>
    <property type="match status" value="1"/>
</dbReference>
<dbReference type="GO" id="GO:0005874">
    <property type="term" value="C:microtubule"/>
    <property type="evidence" value="ECO:0007669"/>
    <property type="project" value="UniProtKB-KW"/>
</dbReference>
<dbReference type="GO" id="GO:0000743">
    <property type="term" value="P:nuclear migration involved in conjugation with cellular fusion"/>
    <property type="evidence" value="ECO:0007669"/>
    <property type="project" value="TreeGrafter"/>
</dbReference>
<evidence type="ECO:0000256" key="2">
    <source>
        <dbReference type="ARBA" id="ARBA00011010"/>
    </source>
</evidence>
<evidence type="ECO:0000256" key="6">
    <source>
        <dbReference type="ARBA" id="ARBA00023054"/>
    </source>
</evidence>
<dbReference type="Gene3D" id="2.30.30.190">
    <property type="entry name" value="CAP Gly-rich-like domain"/>
    <property type="match status" value="1"/>
</dbReference>
<comment type="similarity">
    <text evidence="2">Belongs to the dynactin 150 kDa subunit family.</text>
</comment>
<gene>
    <name evidence="11" type="ORF">PNEG_03053</name>
</gene>
<feature type="coiled-coil region" evidence="8">
    <location>
        <begin position="910"/>
        <end position="937"/>
    </location>
</feature>
<dbReference type="OMA" id="LIMECEQ"/>
<evidence type="ECO:0000313" key="11">
    <source>
        <dbReference type="EMBL" id="EMR08577.1"/>
    </source>
</evidence>
<dbReference type="VEuPathDB" id="FungiDB:PNEG_03053"/>
<dbReference type="Pfam" id="PF01302">
    <property type="entry name" value="CAP_GLY"/>
    <property type="match status" value="1"/>
</dbReference>
<dbReference type="OrthoDB" id="2130750at2759"/>
<proteinExistence type="inferred from homology"/>
<reference evidence="12" key="1">
    <citation type="journal article" date="2016" name="Nat. Commun.">
        <title>Genome analysis of three Pneumocystis species reveals adaptation mechanisms to life exclusively in mammalian hosts.</title>
        <authorList>
            <person name="Ma L."/>
            <person name="Chen Z."/>
            <person name="Huang D.W."/>
            <person name="Kutty G."/>
            <person name="Ishihara M."/>
            <person name="Wang H."/>
            <person name="Abouelleil A."/>
            <person name="Bishop L."/>
            <person name="Davey E."/>
            <person name="Deng R."/>
            <person name="Deng X."/>
            <person name="Fan L."/>
            <person name="Fantoni G."/>
            <person name="Fitzgerald M."/>
            <person name="Gogineni E."/>
            <person name="Goldberg J.M."/>
            <person name="Handley G."/>
            <person name="Hu X."/>
            <person name="Huber C."/>
            <person name="Jiao X."/>
            <person name="Jones K."/>
            <person name="Levin J.Z."/>
            <person name="Liu Y."/>
            <person name="Macdonald P."/>
            <person name="Melnikov A."/>
            <person name="Raley C."/>
            <person name="Sassi M."/>
            <person name="Sherman B.T."/>
            <person name="Song X."/>
            <person name="Sykes S."/>
            <person name="Tran B."/>
            <person name="Walsh L."/>
            <person name="Xia Y."/>
            <person name="Yang J."/>
            <person name="Young S."/>
            <person name="Zeng Q."/>
            <person name="Zheng X."/>
            <person name="Stephens R."/>
            <person name="Nusbaum C."/>
            <person name="Birren B.W."/>
            <person name="Azadi P."/>
            <person name="Lempicki R.A."/>
            <person name="Cuomo C.A."/>
            <person name="Kovacs J.A."/>
        </authorList>
    </citation>
    <scope>NUCLEOTIDE SEQUENCE [LARGE SCALE GENOMIC DNA]</scope>
    <source>
        <strain evidence="12">B123</strain>
    </source>
</reference>
<evidence type="ECO:0000313" key="12">
    <source>
        <dbReference type="Proteomes" id="UP000011958"/>
    </source>
</evidence>